<reference evidence="1" key="1">
    <citation type="submission" date="2018-06" db="EMBL/GenBank/DDBJ databases">
        <authorList>
            <person name="Zhirakovskaya E."/>
        </authorList>
    </citation>
    <scope>NUCLEOTIDE SEQUENCE [LARGE SCALE GENOMIC DNA]</scope>
</reference>
<sequence length="144" mass="16812">MDAMQQHTLKTADPGYQEFSKKIREAYQERNSVNTKQCFTMRMITNLQASLDLTRKKSWDFEGTTDEVDKVLEDHTGDDGESWFYTYHNAGEEIEKLMIQKCIKVANLAVQYDVLTERIAMLNKEQDKYGDELVKKAQEKEESN</sequence>
<keyword evidence="2" id="KW-1185">Reference proteome</keyword>
<organism evidence="1">
    <name type="scientific">Synechococcus T7-like phage S-TIP37</name>
    <dbReference type="NCBI Taxonomy" id="1332145"/>
    <lineage>
        <taxon>Viruses</taxon>
        <taxon>Duplodnaviria</taxon>
        <taxon>Heunggongvirae</taxon>
        <taxon>Uroviricota</taxon>
        <taxon>Caudoviricetes</taxon>
        <taxon>Autographivirales</taxon>
        <taxon>Sechaudvirinae</taxon>
        <taxon>Igirivirus</taxon>
        <taxon>Igirivirus STIP37</taxon>
    </lineage>
</organism>
<proteinExistence type="predicted"/>
<gene>
    <name evidence="1" type="ORF">STIP37_3</name>
</gene>
<dbReference type="EMBL" id="MH540083">
    <property type="protein sequence ID" value="AXF42065.1"/>
    <property type="molecule type" value="Genomic_DNA"/>
</dbReference>
<name>A0A345AY85_9CAUD</name>
<protein>
    <submittedName>
        <fullName evidence="1">Uncharacterized protein</fullName>
    </submittedName>
</protein>
<dbReference type="Proteomes" id="UP000255828">
    <property type="component" value="Segment"/>
</dbReference>
<evidence type="ECO:0000313" key="2">
    <source>
        <dbReference type="Proteomes" id="UP000255828"/>
    </source>
</evidence>
<accession>A0A345AY85</accession>
<evidence type="ECO:0000313" key="1">
    <source>
        <dbReference type="EMBL" id="AXF42065.1"/>
    </source>
</evidence>